<evidence type="ECO:0000256" key="7">
    <source>
        <dbReference type="ARBA" id="ARBA00035496"/>
    </source>
</evidence>
<dbReference type="GO" id="GO:0006412">
    <property type="term" value="P:translation"/>
    <property type="evidence" value="ECO:0007669"/>
    <property type="project" value="InterPro"/>
</dbReference>
<dbReference type="PANTHER" id="PTHR12899">
    <property type="entry name" value="39S RIBOSOMAL PROTEIN L18, MITOCHONDRIAL"/>
    <property type="match status" value="1"/>
</dbReference>
<keyword evidence="5" id="KW-0687">Ribonucleoprotein</keyword>
<reference evidence="9" key="1">
    <citation type="journal article" date="2015" name="ISME J.">
        <title>Aquifer environment selects for microbial species cohorts in sediment and groundwater.</title>
        <authorList>
            <person name="Hug L.A."/>
            <person name="Thomas B.C."/>
            <person name="Brown C.T."/>
            <person name="Frischkorn K.R."/>
            <person name="Williams K.H."/>
            <person name="Tringe S.G."/>
            <person name="Banfield J.F."/>
        </authorList>
    </citation>
    <scope>NUCLEOTIDE SEQUENCE</scope>
</reference>
<dbReference type="GO" id="GO:0022625">
    <property type="term" value="C:cytosolic large ribosomal subunit"/>
    <property type="evidence" value="ECO:0007669"/>
    <property type="project" value="TreeGrafter"/>
</dbReference>
<dbReference type="NCBIfam" id="TIGR00060">
    <property type="entry name" value="L18_bact"/>
    <property type="match status" value="1"/>
</dbReference>
<evidence type="ECO:0000256" key="2">
    <source>
        <dbReference type="ARBA" id="ARBA00022730"/>
    </source>
</evidence>
<proteinExistence type="inferred from homology"/>
<dbReference type="InterPro" id="IPR057268">
    <property type="entry name" value="Ribosomal_L18"/>
</dbReference>
<organism evidence="9">
    <name type="scientific">uncultured actinobacterium Rifle_16ft_4_minimus_15811</name>
    <dbReference type="NCBI Taxonomy" id="1665145"/>
    <lineage>
        <taxon>Bacteria</taxon>
        <taxon>Bacillati</taxon>
        <taxon>Actinomycetota</taxon>
        <taxon>Actinomycetes</taxon>
        <taxon>marine Actinobacteria clade</taxon>
        <taxon>environmental samples</taxon>
    </lineage>
</organism>
<name>A0A0H4T3J5_9ACTN</name>
<protein>
    <recommendedName>
        <fullName evidence="6">Large ribosomal subunit protein uL18</fullName>
    </recommendedName>
    <alternativeName>
        <fullName evidence="7">50S ribosomal protein L18</fullName>
    </alternativeName>
</protein>
<dbReference type="EMBL" id="KT006959">
    <property type="protein sequence ID" value="AKQ01300.1"/>
    <property type="molecule type" value="Genomic_DNA"/>
</dbReference>
<dbReference type="InterPro" id="IPR005484">
    <property type="entry name" value="Ribosomal_uL18_bac/plant/anim"/>
</dbReference>
<evidence type="ECO:0000256" key="6">
    <source>
        <dbReference type="ARBA" id="ARBA00035197"/>
    </source>
</evidence>
<sequence>MATLTVREARERRHRRVRSRVSGTAERPRVCVFRSNRGIEAQLVDDGAGRTLASASWTALGKSFKGTKSEQAAAVGKLLAARAKEAGVTGVVFDRGGYLYHGRPARTSCL</sequence>
<evidence type="ECO:0000256" key="3">
    <source>
        <dbReference type="ARBA" id="ARBA00022884"/>
    </source>
</evidence>
<evidence type="ECO:0000256" key="8">
    <source>
        <dbReference type="SAM" id="MobiDB-lite"/>
    </source>
</evidence>
<dbReference type="Gene3D" id="3.30.420.100">
    <property type="match status" value="1"/>
</dbReference>
<evidence type="ECO:0000256" key="5">
    <source>
        <dbReference type="ARBA" id="ARBA00023274"/>
    </source>
</evidence>
<dbReference type="GO" id="GO:0003735">
    <property type="term" value="F:structural constituent of ribosome"/>
    <property type="evidence" value="ECO:0007669"/>
    <property type="project" value="InterPro"/>
</dbReference>
<dbReference type="InterPro" id="IPR004389">
    <property type="entry name" value="Ribosomal_uL18_bac-type"/>
</dbReference>
<dbReference type="SUPFAM" id="SSF53137">
    <property type="entry name" value="Translational machinery components"/>
    <property type="match status" value="1"/>
</dbReference>
<accession>A0A0H4T3J5</accession>
<evidence type="ECO:0000256" key="1">
    <source>
        <dbReference type="ARBA" id="ARBA00007116"/>
    </source>
</evidence>
<dbReference type="AlphaFoldDB" id="A0A0H4T3J5"/>
<keyword evidence="2" id="KW-0699">rRNA-binding</keyword>
<dbReference type="GO" id="GO:0008097">
    <property type="term" value="F:5S rRNA binding"/>
    <property type="evidence" value="ECO:0007669"/>
    <property type="project" value="TreeGrafter"/>
</dbReference>
<keyword evidence="3" id="KW-0694">RNA-binding</keyword>
<feature type="region of interest" description="Disordered" evidence="8">
    <location>
        <begin position="1"/>
        <end position="21"/>
    </location>
</feature>
<comment type="similarity">
    <text evidence="1">Belongs to the universal ribosomal protein uL18 family.</text>
</comment>
<dbReference type="PANTHER" id="PTHR12899:SF3">
    <property type="entry name" value="LARGE RIBOSOMAL SUBUNIT PROTEIN UL18M"/>
    <property type="match status" value="1"/>
</dbReference>
<dbReference type="CDD" id="cd00432">
    <property type="entry name" value="Ribosomal_L18_L5e"/>
    <property type="match status" value="1"/>
</dbReference>
<evidence type="ECO:0000256" key="4">
    <source>
        <dbReference type="ARBA" id="ARBA00022980"/>
    </source>
</evidence>
<keyword evidence="4 9" id="KW-0689">Ribosomal protein</keyword>
<dbReference type="Pfam" id="PF00861">
    <property type="entry name" value="Ribosomal_L18p"/>
    <property type="match status" value="1"/>
</dbReference>
<evidence type="ECO:0000313" key="9">
    <source>
        <dbReference type="EMBL" id="AKQ01300.1"/>
    </source>
</evidence>